<organism evidence="3 4">
    <name type="scientific">Calocera viscosa (strain TUFC12733)</name>
    <dbReference type="NCBI Taxonomy" id="1330018"/>
    <lineage>
        <taxon>Eukaryota</taxon>
        <taxon>Fungi</taxon>
        <taxon>Dikarya</taxon>
        <taxon>Basidiomycota</taxon>
        <taxon>Agaricomycotina</taxon>
        <taxon>Dacrymycetes</taxon>
        <taxon>Dacrymycetales</taxon>
        <taxon>Dacrymycetaceae</taxon>
        <taxon>Calocera</taxon>
    </lineage>
</organism>
<protein>
    <submittedName>
        <fullName evidence="3">Uncharacterized protein</fullName>
    </submittedName>
</protein>
<keyword evidence="4" id="KW-1185">Reference proteome</keyword>
<feature type="transmembrane region" description="Helical" evidence="2">
    <location>
        <begin position="25"/>
        <end position="51"/>
    </location>
</feature>
<dbReference type="Proteomes" id="UP000076738">
    <property type="component" value="Unassembled WGS sequence"/>
</dbReference>
<dbReference type="OrthoDB" id="3419773at2759"/>
<reference evidence="3 4" key="1">
    <citation type="journal article" date="2016" name="Mol. Biol. Evol.">
        <title>Comparative Genomics of Early-Diverging Mushroom-Forming Fungi Provides Insights into the Origins of Lignocellulose Decay Capabilities.</title>
        <authorList>
            <person name="Nagy L.G."/>
            <person name="Riley R."/>
            <person name="Tritt A."/>
            <person name="Adam C."/>
            <person name="Daum C."/>
            <person name="Floudas D."/>
            <person name="Sun H."/>
            <person name="Yadav J.S."/>
            <person name="Pangilinan J."/>
            <person name="Larsson K.H."/>
            <person name="Matsuura K."/>
            <person name="Barry K."/>
            <person name="Labutti K."/>
            <person name="Kuo R."/>
            <person name="Ohm R.A."/>
            <person name="Bhattacharya S.S."/>
            <person name="Shirouzu T."/>
            <person name="Yoshinaga Y."/>
            <person name="Martin F.M."/>
            <person name="Grigoriev I.V."/>
            <person name="Hibbett D.S."/>
        </authorList>
    </citation>
    <scope>NUCLEOTIDE SEQUENCE [LARGE SCALE GENOMIC DNA]</scope>
    <source>
        <strain evidence="3 4">TUFC12733</strain>
    </source>
</reference>
<dbReference type="AlphaFoldDB" id="A0A167LXW2"/>
<keyword evidence="2" id="KW-0472">Membrane</keyword>
<name>A0A167LXW2_CALVF</name>
<feature type="region of interest" description="Disordered" evidence="1">
    <location>
        <begin position="117"/>
        <end position="263"/>
    </location>
</feature>
<feature type="compositionally biased region" description="Polar residues" evidence="1">
    <location>
        <begin position="214"/>
        <end position="239"/>
    </location>
</feature>
<proteinExistence type="predicted"/>
<evidence type="ECO:0000256" key="1">
    <source>
        <dbReference type="SAM" id="MobiDB-lite"/>
    </source>
</evidence>
<evidence type="ECO:0000313" key="4">
    <source>
        <dbReference type="Proteomes" id="UP000076738"/>
    </source>
</evidence>
<evidence type="ECO:0000256" key="2">
    <source>
        <dbReference type="SAM" id="Phobius"/>
    </source>
</evidence>
<keyword evidence="2" id="KW-1133">Transmembrane helix</keyword>
<sequence length="263" mass="27073">MLPPSLASSQASALPSAGRLRTTNLALFGTGLSIIIVIVVVAGVAGTYMFFKRPPPPPSSVVWLPVTLARQLRAGVSRAPDLGMSAADAAELPTYAEAAVSPVQTIIDMEMVVRTPSLESREGEPVPPPYEPSVHSLARGADVPARPGLRSRQSSGRVPIAPGPPAGTSGSVPLDQPSRLDTRSRPPNGLRLATPRGLPLTPVPAVPPAVHVRSNMTSPATSVQTSTPQEEQALATSSVRAPGERPSGAGVRIRLGNSVGTGP</sequence>
<keyword evidence="2" id="KW-0812">Transmembrane</keyword>
<accession>A0A167LXW2</accession>
<dbReference type="EMBL" id="KV417285">
    <property type="protein sequence ID" value="KZO96142.1"/>
    <property type="molecule type" value="Genomic_DNA"/>
</dbReference>
<gene>
    <name evidence="3" type="ORF">CALVIDRAFT_598475</name>
</gene>
<evidence type="ECO:0000313" key="3">
    <source>
        <dbReference type="EMBL" id="KZO96142.1"/>
    </source>
</evidence>